<comment type="caution">
    <text evidence="2">The sequence shown here is derived from an EMBL/GenBank/DDBJ whole genome shotgun (WGS) entry which is preliminary data.</text>
</comment>
<name>A0A2T7P9T7_POMCA</name>
<dbReference type="InterPro" id="IPR001466">
    <property type="entry name" value="Beta-lactam-related"/>
</dbReference>
<protein>
    <recommendedName>
        <fullName evidence="1">Beta-lactamase-related domain-containing protein</fullName>
    </recommendedName>
</protein>
<dbReference type="Proteomes" id="UP000245119">
    <property type="component" value="Linkage Group LG5"/>
</dbReference>
<dbReference type="SUPFAM" id="SSF56601">
    <property type="entry name" value="beta-lactamase/transpeptidase-like"/>
    <property type="match status" value="1"/>
</dbReference>
<dbReference type="PANTHER" id="PTHR43319">
    <property type="entry name" value="BETA-LACTAMASE-RELATED"/>
    <property type="match status" value="1"/>
</dbReference>
<accession>A0A2T7P9T7</accession>
<dbReference type="STRING" id="400727.A0A2T7P9T7"/>
<dbReference type="EMBL" id="PZQS01000005">
    <property type="protein sequence ID" value="PVD30184.1"/>
    <property type="molecule type" value="Genomic_DNA"/>
</dbReference>
<dbReference type="AlphaFoldDB" id="A0A2T7P9T7"/>
<reference evidence="2 3" key="1">
    <citation type="submission" date="2018-04" db="EMBL/GenBank/DDBJ databases">
        <title>The genome of golden apple snail Pomacea canaliculata provides insight into stress tolerance and invasive adaptation.</title>
        <authorList>
            <person name="Liu C."/>
            <person name="Liu B."/>
            <person name="Ren Y."/>
            <person name="Zhang Y."/>
            <person name="Wang H."/>
            <person name="Li S."/>
            <person name="Jiang F."/>
            <person name="Yin L."/>
            <person name="Zhang G."/>
            <person name="Qian W."/>
            <person name="Fan W."/>
        </authorList>
    </citation>
    <scope>NUCLEOTIDE SEQUENCE [LARGE SCALE GENOMIC DNA]</scope>
    <source>
        <strain evidence="2">SZHN2017</strain>
        <tissue evidence="2">Muscle</tissue>
    </source>
</reference>
<feature type="domain" description="Beta-lactamase-related" evidence="1">
    <location>
        <begin position="46"/>
        <end position="396"/>
    </location>
</feature>
<dbReference type="InterPro" id="IPR052907">
    <property type="entry name" value="Beta-lactamase/esterase"/>
</dbReference>
<dbReference type="InterPro" id="IPR012338">
    <property type="entry name" value="Beta-lactam/transpept-like"/>
</dbReference>
<evidence type="ECO:0000313" key="3">
    <source>
        <dbReference type="Proteomes" id="UP000245119"/>
    </source>
</evidence>
<dbReference type="PANTHER" id="PTHR43319:SF3">
    <property type="entry name" value="BETA-LACTAMASE-RELATED DOMAIN-CONTAINING PROTEIN"/>
    <property type="match status" value="1"/>
</dbReference>
<evidence type="ECO:0000313" key="2">
    <source>
        <dbReference type="EMBL" id="PVD30184.1"/>
    </source>
</evidence>
<dbReference type="OrthoDB" id="5946976at2759"/>
<sequence>MAAVSRSMVVLAVIVCIFAWRWVMMRVNHLPPVTEGYFHPAYRPVAELFRKFVEDGVELGGSFSVYQHGTPLIDLWGGYADAESHRPWREDTLTMIWSSTKGATALAVAKLVDKGLLDYKKEVYKYWPEFAQNGKSSITVEMLLSHQSGMNSLGNQTISLHDYMNNWTKVENIMATAPPDFSPGTRLCYQSFTFSMYIDALIRRVDPQHRNLSQFFHEEIALPYGIDIFIGLPQPYFHRAARQKFPPQWKLITWLFDTVHRPLLFALLNKDSVEYRSAHSVDIMGKFEVLNDPHNAQVGLGSAIGFGTARALAQLYDYIASGGSVGNRILLPADIVKELMKSRTDSLPSRLKFTVGLMTTKNVADVDVFGHSGFGGQQAWADPVNKLGIGYVTNHHSIKYASPSEHYLELLKLFYDCYKQAHAS</sequence>
<keyword evidence="3" id="KW-1185">Reference proteome</keyword>
<proteinExistence type="predicted"/>
<dbReference type="Pfam" id="PF00144">
    <property type="entry name" value="Beta-lactamase"/>
    <property type="match status" value="1"/>
</dbReference>
<dbReference type="Gene3D" id="3.40.710.10">
    <property type="entry name" value="DD-peptidase/beta-lactamase superfamily"/>
    <property type="match status" value="1"/>
</dbReference>
<gene>
    <name evidence="2" type="ORF">C0Q70_09446</name>
</gene>
<evidence type="ECO:0000259" key="1">
    <source>
        <dbReference type="Pfam" id="PF00144"/>
    </source>
</evidence>
<organism evidence="2 3">
    <name type="scientific">Pomacea canaliculata</name>
    <name type="common">Golden apple snail</name>
    <dbReference type="NCBI Taxonomy" id="400727"/>
    <lineage>
        <taxon>Eukaryota</taxon>
        <taxon>Metazoa</taxon>
        <taxon>Spiralia</taxon>
        <taxon>Lophotrochozoa</taxon>
        <taxon>Mollusca</taxon>
        <taxon>Gastropoda</taxon>
        <taxon>Caenogastropoda</taxon>
        <taxon>Architaenioglossa</taxon>
        <taxon>Ampullarioidea</taxon>
        <taxon>Ampullariidae</taxon>
        <taxon>Pomacea</taxon>
    </lineage>
</organism>